<dbReference type="Gene3D" id="2.40.50.90">
    <property type="match status" value="1"/>
</dbReference>
<protein>
    <submittedName>
        <fullName evidence="3">Uncharacterized protein</fullName>
    </submittedName>
</protein>
<dbReference type="AlphaFoldDB" id="A0A914CU85"/>
<dbReference type="InterPro" id="IPR035437">
    <property type="entry name" value="SNase_OB-fold_sf"/>
</dbReference>
<evidence type="ECO:0000313" key="3">
    <source>
        <dbReference type="WBParaSite" id="ACRNAN_scaffold1437.g8456.t1"/>
    </source>
</evidence>
<accession>A0A914CU85</accession>
<dbReference type="GO" id="GO:0005615">
    <property type="term" value="C:extracellular space"/>
    <property type="evidence" value="ECO:0007669"/>
    <property type="project" value="TreeGrafter"/>
</dbReference>
<dbReference type="SUPFAM" id="SSF50199">
    <property type="entry name" value="Staphylococcal nuclease"/>
    <property type="match status" value="1"/>
</dbReference>
<dbReference type="PANTHER" id="PTHR28434:SF1">
    <property type="entry name" value="PROTEIN C3ORF33"/>
    <property type="match status" value="1"/>
</dbReference>
<keyword evidence="1" id="KW-0472">Membrane</keyword>
<evidence type="ECO:0000313" key="2">
    <source>
        <dbReference type="Proteomes" id="UP000887540"/>
    </source>
</evidence>
<feature type="transmembrane region" description="Helical" evidence="1">
    <location>
        <begin position="20"/>
        <end position="40"/>
    </location>
</feature>
<dbReference type="Proteomes" id="UP000887540">
    <property type="component" value="Unplaced"/>
</dbReference>
<evidence type="ECO:0000256" key="1">
    <source>
        <dbReference type="SAM" id="Phobius"/>
    </source>
</evidence>
<sequence length="309" mass="34653">MSDIKSNESAIEVDPLDRYSAFIIRGAIIGTGILGLALYLRNSKLFARFEHVRQIPKEFIAKEFDLKGVVREVTPTGFLKIEHIPVMKVPRLLSFVKKQSKNPGLLNVRLAGLDISEAGLSYLTKDLRLPSRRVVFNVIKDTDGNSDSVDCDVTVKKNALSSINLNIDLVRRGYARVYPPDHPLHLQAIQANASYSRLITRLMTSEKIAERRGLGVWERASWVESLQALPAQTGQIIRTSPITKFAVLLFAVTRDITLVTIEVAKQLYYLGITLGQYTATGYRHFATGVDRASKFYSNQRSRITKKSES</sequence>
<dbReference type="WBParaSite" id="ACRNAN_scaffold1437.g8456.t1">
    <property type="protein sequence ID" value="ACRNAN_scaffold1437.g8456.t1"/>
    <property type="gene ID" value="ACRNAN_scaffold1437.g8456"/>
</dbReference>
<reference evidence="3" key="1">
    <citation type="submission" date="2022-11" db="UniProtKB">
        <authorList>
            <consortium name="WormBaseParasite"/>
        </authorList>
    </citation>
    <scope>IDENTIFICATION</scope>
</reference>
<dbReference type="PANTHER" id="PTHR28434">
    <property type="entry name" value="PROTEIN C3ORF33"/>
    <property type="match status" value="1"/>
</dbReference>
<keyword evidence="1" id="KW-0812">Transmembrane</keyword>
<organism evidence="2 3">
    <name type="scientific">Acrobeloides nanus</name>
    <dbReference type="NCBI Taxonomy" id="290746"/>
    <lineage>
        <taxon>Eukaryota</taxon>
        <taxon>Metazoa</taxon>
        <taxon>Ecdysozoa</taxon>
        <taxon>Nematoda</taxon>
        <taxon>Chromadorea</taxon>
        <taxon>Rhabditida</taxon>
        <taxon>Tylenchina</taxon>
        <taxon>Cephalobomorpha</taxon>
        <taxon>Cephaloboidea</taxon>
        <taxon>Cephalobidae</taxon>
        <taxon>Acrobeloides</taxon>
    </lineage>
</organism>
<proteinExistence type="predicted"/>
<keyword evidence="1" id="KW-1133">Transmembrane helix</keyword>
<keyword evidence="2" id="KW-1185">Reference proteome</keyword>
<name>A0A914CU85_9BILA</name>
<dbReference type="InterPro" id="IPR042421">
    <property type="entry name" value="C3orf33-like"/>
</dbReference>